<evidence type="ECO:0000313" key="2">
    <source>
        <dbReference type="Proteomes" id="UP000317078"/>
    </source>
</evidence>
<keyword evidence="2" id="KW-1185">Reference proteome</keyword>
<dbReference type="EMBL" id="RCZP01000018">
    <property type="protein sequence ID" value="TPG53286.1"/>
    <property type="molecule type" value="Genomic_DNA"/>
</dbReference>
<proteinExistence type="predicted"/>
<protein>
    <submittedName>
        <fullName evidence="1">Uncharacterized protein</fullName>
    </submittedName>
</protein>
<accession>A0A502FW62</accession>
<dbReference type="Proteomes" id="UP000317078">
    <property type="component" value="Unassembled WGS sequence"/>
</dbReference>
<sequence>MRAWVIAPDGLVENTVMLPEGSTMGLPQGYALTFTEPPAPPAPPLPVPSSVRLLRFLAGLGAYGFATPEELLAAAKFGDLPFQIEELVNQLPAELAFKARLDFAGMVDVDRDNPLIVMFAASKGLDEAATDEFFRVCDSL</sequence>
<gene>
    <name evidence="1" type="ORF">EAH89_17365</name>
</gene>
<evidence type="ECO:0000313" key="1">
    <source>
        <dbReference type="EMBL" id="TPG53286.1"/>
    </source>
</evidence>
<organism evidence="1 2">
    <name type="scientific">Muricoccus nepalensis</name>
    <dbReference type="NCBI Taxonomy" id="1854500"/>
    <lineage>
        <taxon>Bacteria</taxon>
        <taxon>Pseudomonadati</taxon>
        <taxon>Pseudomonadota</taxon>
        <taxon>Alphaproteobacteria</taxon>
        <taxon>Acetobacterales</taxon>
        <taxon>Roseomonadaceae</taxon>
        <taxon>Muricoccus</taxon>
    </lineage>
</organism>
<dbReference type="AlphaFoldDB" id="A0A502FW62"/>
<name>A0A502FW62_9PROT</name>
<comment type="caution">
    <text evidence="1">The sequence shown here is derived from an EMBL/GenBank/DDBJ whole genome shotgun (WGS) entry which is preliminary data.</text>
</comment>
<reference evidence="1 2" key="1">
    <citation type="journal article" date="2019" name="Environ. Microbiol.">
        <title>Species interactions and distinct microbial communities in high Arctic permafrost affected cryosols are associated with the CH4 and CO2 gas fluxes.</title>
        <authorList>
            <person name="Altshuler I."/>
            <person name="Hamel J."/>
            <person name="Turney S."/>
            <person name="Magnuson E."/>
            <person name="Levesque R."/>
            <person name="Greer C."/>
            <person name="Whyte L.G."/>
        </authorList>
    </citation>
    <scope>NUCLEOTIDE SEQUENCE [LARGE SCALE GENOMIC DNA]</scope>
    <source>
        <strain evidence="1 2">S9.3B</strain>
    </source>
</reference>